<gene>
    <name evidence="1" type="ORF">QFC24_006886</name>
</gene>
<sequence length="1205" mass="132929">MRIPFLHPKPAGPTNRHEKVIPEYTANIVDKVTFGWIYPLLKTGYTRPVEENDVWRLDDNRLTKTLSDQLEHNFYIRCPPSRRPLHLGGAVHSLAHTDGIAAIEAKTTRPIPPAHTVGGNLTAPKIVNDPEKSEKTSVEGTLVDTGSTGDSRVNLSGPYSIASPALDVLPTESTRKDIKTASANLAASAQSPHALPSYNPSFLSRANPWSTYRKLSKVYQGRLDAKPDAQGCLRYYDSSLVIALWNTTWKQLVLAILFKAGQSTLETTSSLVTKQLIAFITTNHAWDKLGEADRSAGAVKPPLSIGHGIALAIGLAGVGVLAVSSPFIASLTQGLVTTRQQQLKMVDRRVRLTTEILNAIRQIKLYAYESYFSKRVLDCRDQELARVRERMRIRATLQMVMTLLPTLAAVLSFMTYSLAGNELTTATIFASLQLFNVIQFPMQVLPTVFSFLSDGHVAIVRISRILKAEELPHEIIVRTEQENAIDASGDFAFETIEAPDHSDKRILSGDLNREEDEEHSGPEHSSAATLLRDAVANGKQTGPFTLNDIDLHIPRGSFVCIFGQIGSGKSALLQALIGEMKQTRGLVTFGGSVSLVTQHPWIQNASVRDNILFGQSMNEDRLERVVQACALSRDLELFSDGINTEIGERGINLSGGQRSRIALARAAYSDAEVILLDDPLSAVDSHVSAHILEQCFLTLMKDRTRIIVTHHLEAAERADLVLVLDNGRIVQQGSYRTLSETGAFQKVLQEPGISEHSMDRATPSPFEEAEKSKEGTPCGQVPTKIHLDEERNTGALSWRIYVAYFKAMSANGYLMTALACLILAQCSQLASTMFLGFWSASTIPGFNKEQYMGTYAGLGVSLVVFTFVGAYSTCLAGIRASFLMFQRALREQLGGISTIRAYKQQERFLDKTSNAIDYEFRFYYASMVTLRWLSVRLDLLGNLLVLGIAVFGVCLRNDVSPSKFSVVLTYSLQSTQILSQLITMYALVEQDFILWRSACGGRTGKARRPLAATGSERFVIRSASGREDWDRGRTGAGKSSCLQALLRLVELDGGRILIDDIDISEIGLDTLRHAISAIPQEALLFSGTMRDNLDPEGIRRDAELHDALRRCSLLSKESKDDSRLRKFKLDAEVADEGSNFSGGERQLVALCRALVRNRKVLILDEATSSVDPETDAIIQQTIRNEFKDITLQVSCSFFKSVFSIK</sequence>
<proteinExistence type="predicted"/>
<organism evidence="1 2">
    <name type="scientific">Naganishia onofrii</name>
    <dbReference type="NCBI Taxonomy" id="1851511"/>
    <lineage>
        <taxon>Eukaryota</taxon>
        <taxon>Fungi</taxon>
        <taxon>Dikarya</taxon>
        <taxon>Basidiomycota</taxon>
        <taxon>Agaricomycotina</taxon>
        <taxon>Tremellomycetes</taxon>
        <taxon>Filobasidiales</taxon>
        <taxon>Filobasidiaceae</taxon>
        <taxon>Naganishia</taxon>
    </lineage>
</organism>
<protein>
    <submittedName>
        <fullName evidence="1">Uncharacterized protein</fullName>
    </submittedName>
</protein>
<evidence type="ECO:0000313" key="1">
    <source>
        <dbReference type="EMBL" id="KAJ9115778.1"/>
    </source>
</evidence>
<accession>A0ACC2WVI6</accession>
<keyword evidence="2" id="KW-1185">Reference proteome</keyword>
<comment type="caution">
    <text evidence="1">The sequence shown here is derived from an EMBL/GenBank/DDBJ whole genome shotgun (WGS) entry which is preliminary data.</text>
</comment>
<reference evidence="1" key="1">
    <citation type="submission" date="2023-04" db="EMBL/GenBank/DDBJ databases">
        <title>Draft Genome sequencing of Naganishia species isolated from polar environments using Oxford Nanopore Technology.</title>
        <authorList>
            <person name="Leo P."/>
            <person name="Venkateswaran K."/>
        </authorList>
    </citation>
    <scope>NUCLEOTIDE SEQUENCE</scope>
    <source>
        <strain evidence="1">DBVPG 5303</strain>
    </source>
</reference>
<evidence type="ECO:0000313" key="2">
    <source>
        <dbReference type="Proteomes" id="UP001234202"/>
    </source>
</evidence>
<dbReference type="Proteomes" id="UP001234202">
    <property type="component" value="Unassembled WGS sequence"/>
</dbReference>
<name>A0ACC2WVI6_9TREE</name>
<dbReference type="EMBL" id="JASBWV010000041">
    <property type="protein sequence ID" value="KAJ9115778.1"/>
    <property type="molecule type" value="Genomic_DNA"/>
</dbReference>